<feature type="region of interest" description="Disordered" evidence="1">
    <location>
        <begin position="161"/>
        <end position="180"/>
    </location>
</feature>
<dbReference type="Pfam" id="PF12802">
    <property type="entry name" value="MarR_2"/>
    <property type="match status" value="1"/>
</dbReference>
<dbReference type="PANTHER" id="PTHR33164">
    <property type="entry name" value="TRANSCRIPTIONAL REGULATOR, MARR FAMILY"/>
    <property type="match status" value="1"/>
</dbReference>
<dbReference type="EMBL" id="JBHMCG010000046">
    <property type="protein sequence ID" value="MFB9572625.1"/>
    <property type="molecule type" value="Genomic_DNA"/>
</dbReference>
<sequence>MAETTPAEQTDGCPRAEDAALLLQWNTLHSGLRRLGDQLLEDVERASHSASSSVQVLWYLLTVPDHAAPMNQLSQLMGFSTAGTTKVVDRLSEAGLVERRPSRADRRVTYAALTPAGLAAAAQASTALAAALRRRVAAAGISEGRFAAMAGDIALLDPAPGPCTARQHTEHRDTGISGVA</sequence>
<evidence type="ECO:0000256" key="1">
    <source>
        <dbReference type="SAM" id="MobiDB-lite"/>
    </source>
</evidence>
<dbReference type="InterPro" id="IPR039422">
    <property type="entry name" value="MarR/SlyA-like"/>
</dbReference>
<feature type="domain" description="HTH marR-type" evidence="2">
    <location>
        <begin position="42"/>
        <end position="144"/>
    </location>
</feature>
<dbReference type="Proteomes" id="UP001589710">
    <property type="component" value="Unassembled WGS sequence"/>
</dbReference>
<dbReference type="Gene3D" id="1.10.10.10">
    <property type="entry name" value="Winged helix-like DNA-binding domain superfamily/Winged helix DNA-binding domain"/>
    <property type="match status" value="1"/>
</dbReference>
<proteinExistence type="predicted"/>
<comment type="caution">
    <text evidence="3">The sequence shown here is derived from an EMBL/GenBank/DDBJ whole genome shotgun (WGS) entry which is preliminary data.</text>
</comment>
<reference evidence="3 4" key="1">
    <citation type="submission" date="2024-09" db="EMBL/GenBank/DDBJ databases">
        <authorList>
            <person name="Sun Q."/>
            <person name="Mori K."/>
        </authorList>
    </citation>
    <scope>NUCLEOTIDE SEQUENCE [LARGE SCALE GENOMIC DNA]</scope>
    <source>
        <strain evidence="3 4">JCM 3331</strain>
    </source>
</reference>
<dbReference type="RefSeq" id="WP_345517138.1">
    <property type="nucleotide sequence ID" value="NZ_BAAAXD010000044.1"/>
</dbReference>
<protein>
    <submittedName>
        <fullName evidence="3">MarR family winged helix-turn-helix transcriptional regulator</fullName>
    </submittedName>
</protein>
<dbReference type="PANTHER" id="PTHR33164:SF99">
    <property type="entry name" value="MARR FAMILY REGULATORY PROTEIN"/>
    <property type="match status" value="1"/>
</dbReference>
<dbReference type="InterPro" id="IPR036390">
    <property type="entry name" value="WH_DNA-bd_sf"/>
</dbReference>
<keyword evidence="4" id="KW-1185">Reference proteome</keyword>
<evidence type="ECO:0000313" key="3">
    <source>
        <dbReference type="EMBL" id="MFB9572625.1"/>
    </source>
</evidence>
<organism evidence="3 4">
    <name type="scientific">Streptomyces yanii</name>
    <dbReference type="NCBI Taxonomy" id="78510"/>
    <lineage>
        <taxon>Bacteria</taxon>
        <taxon>Bacillati</taxon>
        <taxon>Actinomycetota</taxon>
        <taxon>Actinomycetes</taxon>
        <taxon>Kitasatosporales</taxon>
        <taxon>Streptomycetaceae</taxon>
        <taxon>Streptomyces</taxon>
    </lineage>
</organism>
<accession>A0ABV5R472</accession>
<dbReference type="InterPro" id="IPR000835">
    <property type="entry name" value="HTH_MarR-typ"/>
</dbReference>
<dbReference type="SUPFAM" id="SSF46785">
    <property type="entry name" value="Winged helix' DNA-binding domain"/>
    <property type="match status" value="1"/>
</dbReference>
<dbReference type="InterPro" id="IPR036388">
    <property type="entry name" value="WH-like_DNA-bd_sf"/>
</dbReference>
<gene>
    <name evidence="3" type="ORF">ACFFTL_09885</name>
</gene>
<name>A0ABV5R472_9ACTN</name>
<dbReference type="SMART" id="SM00347">
    <property type="entry name" value="HTH_MARR"/>
    <property type="match status" value="1"/>
</dbReference>
<evidence type="ECO:0000259" key="2">
    <source>
        <dbReference type="SMART" id="SM00347"/>
    </source>
</evidence>
<evidence type="ECO:0000313" key="4">
    <source>
        <dbReference type="Proteomes" id="UP001589710"/>
    </source>
</evidence>